<reference evidence="1 2" key="1">
    <citation type="submission" date="2017-06" db="EMBL/GenBank/DDBJ databases">
        <title>Comparative genomic analysis of Ambrosia Fusariam Clade fungi.</title>
        <authorList>
            <person name="Stajich J.E."/>
            <person name="Carrillo J."/>
            <person name="Kijimoto T."/>
            <person name="Eskalen A."/>
            <person name="O'Donnell K."/>
            <person name="Kasson M."/>
        </authorList>
    </citation>
    <scope>NUCLEOTIDE SEQUENCE [LARGE SCALE GENOMIC DNA]</scope>
    <source>
        <strain evidence="1 2">UCR1854</strain>
    </source>
</reference>
<keyword evidence="2" id="KW-1185">Reference proteome</keyword>
<protein>
    <submittedName>
        <fullName evidence="1">Uncharacterized protein</fullName>
    </submittedName>
</protein>
<proteinExistence type="predicted"/>
<evidence type="ECO:0000313" key="2">
    <source>
        <dbReference type="Proteomes" id="UP000287124"/>
    </source>
</evidence>
<name>A0A430KXT8_9HYPO</name>
<sequence length="161" mass="17348">MEGLTSPDAMTRCPKRVRLDSEYVGGLPPWANGYEGNGDDDGNSIGWGPQVFGLPAEPLTPAASPDSTFHRAESTNPSTLLPHQGECANHVKLSAPLLPLASSPRRLDHCSRSTAFIDGVKDQTMLYSRLPMQVFVVLFTSPSPTSTTTITAQTSFWNCQA</sequence>
<comment type="caution">
    <text evidence="1">The sequence shown here is derived from an EMBL/GenBank/DDBJ whole genome shotgun (WGS) entry which is preliminary data.</text>
</comment>
<dbReference type="AlphaFoldDB" id="A0A430KXT8"/>
<organism evidence="1 2">
    <name type="scientific">Fusarium euwallaceae</name>
    <dbReference type="NCBI Taxonomy" id="1147111"/>
    <lineage>
        <taxon>Eukaryota</taxon>
        <taxon>Fungi</taxon>
        <taxon>Dikarya</taxon>
        <taxon>Ascomycota</taxon>
        <taxon>Pezizomycotina</taxon>
        <taxon>Sordariomycetes</taxon>
        <taxon>Hypocreomycetidae</taxon>
        <taxon>Hypocreales</taxon>
        <taxon>Nectriaceae</taxon>
        <taxon>Fusarium</taxon>
        <taxon>Fusarium solani species complex</taxon>
    </lineage>
</organism>
<accession>A0A430KXT8</accession>
<dbReference type="EMBL" id="MIKF01000943">
    <property type="protein sequence ID" value="RTE68315.1"/>
    <property type="molecule type" value="Genomic_DNA"/>
</dbReference>
<dbReference type="Proteomes" id="UP000287124">
    <property type="component" value="Unassembled WGS sequence"/>
</dbReference>
<gene>
    <name evidence="1" type="ORF">BHE90_017307</name>
</gene>
<evidence type="ECO:0000313" key="1">
    <source>
        <dbReference type="EMBL" id="RTE68315.1"/>
    </source>
</evidence>